<dbReference type="Proteomes" id="UP000314294">
    <property type="component" value="Unassembled WGS sequence"/>
</dbReference>
<accession>A0A4Z2GP15</accession>
<organism evidence="2 3">
    <name type="scientific">Liparis tanakae</name>
    <name type="common">Tanaka's snailfish</name>
    <dbReference type="NCBI Taxonomy" id="230148"/>
    <lineage>
        <taxon>Eukaryota</taxon>
        <taxon>Metazoa</taxon>
        <taxon>Chordata</taxon>
        <taxon>Craniata</taxon>
        <taxon>Vertebrata</taxon>
        <taxon>Euteleostomi</taxon>
        <taxon>Actinopterygii</taxon>
        <taxon>Neopterygii</taxon>
        <taxon>Teleostei</taxon>
        <taxon>Neoteleostei</taxon>
        <taxon>Acanthomorphata</taxon>
        <taxon>Eupercaria</taxon>
        <taxon>Perciformes</taxon>
        <taxon>Cottioidei</taxon>
        <taxon>Cottales</taxon>
        <taxon>Liparidae</taxon>
        <taxon>Liparis</taxon>
    </lineage>
</organism>
<feature type="compositionally biased region" description="Basic and acidic residues" evidence="1">
    <location>
        <begin position="60"/>
        <end position="83"/>
    </location>
</feature>
<keyword evidence="3" id="KW-1185">Reference proteome</keyword>
<dbReference type="EMBL" id="SRLO01000465">
    <property type="protein sequence ID" value="TNN55099.1"/>
    <property type="molecule type" value="Genomic_DNA"/>
</dbReference>
<dbReference type="AlphaFoldDB" id="A0A4Z2GP15"/>
<comment type="caution">
    <text evidence="2">The sequence shown here is derived from an EMBL/GenBank/DDBJ whole genome shotgun (WGS) entry which is preliminary data.</text>
</comment>
<gene>
    <name evidence="2" type="ORF">EYF80_034683</name>
</gene>
<reference evidence="2 3" key="1">
    <citation type="submission" date="2019-03" db="EMBL/GenBank/DDBJ databases">
        <title>First draft genome of Liparis tanakae, snailfish: a comprehensive survey of snailfish specific genes.</title>
        <authorList>
            <person name="Kim W."/>
            <person name="Song I."/>
            <person name="Jeong J.-H."/>
            <person name="Kim D."/>
            <person name="Kim S."/>
            <person name="Ryu S."/>
            <person name="Song J.Y."/>
            <person name="Lee S.K."/>
        </authorList>
    </citation>
    <scope>NUCLEOTIDE SEQUENCE [LARGE SCALE GENOMIC DNA]</scope>
    <source>
        <tissue evidence="2">Muscle</tissue>
    </source>
</reference>
<protein>
    <submittedName>
        <fullName evidence="2">Uncharacterized protein</fullName>
    </submittedName>
</protein>
<proteinExistence type="predicted"/>
<feature type="region of interest" description="Disordered" evidence="1">
    <location>
        <begin position="1"/>
        <end position="91"/>
    </location>
</feature>
<name>A0A4Z2GP15_9TELE</name>
<feature type="compositionally biased region" description="Basic and acidic residues" evidence="1">
    <location>
        <begin position="1"/>
        <end position="15"/>
    </location>
</feature>
<evidence type="ECO:0000256" key="1">
    <source>
        <dbReference type="SAM" id="MobiDB-lite"/>
    </source>
</evidence>
<sequence length="123" mass="13499">MGESRYAKEERRDLFRGQPGRAFALKRDHSEPGPLSRSRADARSPPLTRRRGRPPGPDPGPRRPERISGRENTRVTEGIRADPHTASLTGQQVCKRISRGCEATAYSAPSLPGESAPACELRA</sequence>
<evidence type="ECO:0000313" key="2">
    <source>
        <dbReference type="EMBL" id="TNN55099.1"/>
    </source>
</evidence>
<evidence type="ECO:0000313" key="3">
    <source>
        <dbReference type="Proteomes" id="UP000314294"/>
    </source>
</evidence>